<organism evidence="1 2">
    <name type="scientific">Myodes glareolus</name>
    <name type="common">Bank vole</name>
    <name type="synonym">Clethrionomys glareolus</name>
    <dbReference type="NCBI Taxonomy" id="447135"/>
    <lineage>
        <taxon>Eukaryota</taxon>
        <taxon>Metazoa</taxon>
        <taxon>Chordata</taxon>
        <taxon>Craniata</taxon>
        <taxon>Vertebrata</taxon>
        <taxon>Euteleostomi</taxon>
        <taxon>Mammalia</taxon>
        <taxon>Eutheria</taxon>
        <taxon>Euarchontoglires</taxon>
        <taxon>Glires</taxon>
        <taxon>Rodentia</taxon>
        <taxon>Myomorpha</taxon>
        <taxon>Muroidea</taxon>
        <taxon>Cricetidae</taxon>
        <taxon>Arvicolinae</taxon>
        <taxon>Myodes</taxon>
    </lineage>
</organism>
<dbReference type="AlphaFoldDB" id="A0AAW0HQM7"/>
<dbReference type="Proteomes" id="UP001488838">
    <property type="component" value="Unassembled WGS sequence"/>
</dbReference>
<proteinExistence type="predicted"/>
<dbReference type="EMBL" id="JBBHLL010000379">
    <property type="protein sequence ID" value="KAK7804420.1"/>
    <property type="molecule type" value="Genomic_DNA"/>
</dbReference>
<comment type="caution">
    <text evidence="1">The sequence shown here is derived from an EMBL/GenBank/DDBJ whole genome shotgun (WGS) entry which is preliminary data.</text>
</comment>
<keyword evidence="2" id="KW-1185">Reference proteome</keyword>
<evidence type="ECO:0000313" key="2">
    <source>
        <dbReference type="Proteomes" id="UP001488838"/>
    </source>
</evidence>
<name>A0AAW0HQM7_MYOGA</name>
<evidence type="ECO:0000313" key="1">
    <source>
        <dbReference type="EMBL" id="KAK7804420.1"/>
    </source>
</evidence>
<gene>
    <name evidence="1" type="ORF">U0070_017033</name>
</gene>
<accession>A0AAW0HQM7</accession>
<sequence>MSSPSSIFADSGFGSLCE</sequence>
<protein>
    <submittedName>
        <fullName evidence="1">Uncharacterized protein</fullName>
    </submittedName>
</protein>
<reference evidence="1 2" key="1">
    <citation type="journal article" date="2023" name="bioRxiv">
        <title>Conserved and derived expression patterns and positive selection on dental genes reveal complex evolutionary context of ever-growing rodent molars.</title>
        <authorList>
            <person name="Calamari Z.T."/>
            <person name="Song A."/>
            <person name="Cohen E."/>
            <person name="Akter M."/>
            <person name="Roy R.D."/>
            <person name="Hallikas O."/>
            <person name="Christensen M.M."/>
            <person name="Li P."/>
            <person name="Marangoni P."/>
            <person name="Jernvall J."/>
            <person name="Klein O.D."/>
        </authorList>
    </citation>
    <scope>NUCLEOTIDE SEQUENCE [LARGE SCALE GENOMIC DNA]</scope>
    <source>
        <strain evidence="1">V071</strain>
    </source>
</reference>